<evidence type="ECO:0000313" key="2">
    <source>
        <dbReference type="Proteomes" id="UP000315167"/>
    </source>
</evidence>
<dbReference type="SMART" id="SM01322">
    <property type="entry name" value="YaeQ"/>
    <property type="match status" value="1"/>
</dbReference>
<accession>A0A562LAD4</accession>
<evidence type="ECO:0000313" key="1">
    <source>
        <dbReference type="EMBL" id="TWI04581.1"/>
    </source>
</evidence>
<proteinExistence type="predicted"/>
<dbReference type="AlphaFoldDB" id="A0A562LAD4"/>
<gene>
    <name evidence="1" type="ORF">IP90_00714</name>
</gene>
<protein>
    <submittedName>
        <fullName evidence="1">Uncharacterized protein YaeQ</fullName>
    </submittedName>
</protein>
<dbReference type="InterPro" id="IPR038590">
    <property type="entry name" value="YaeQ_sf"/>
</dbReference>
<dbReference type="InterPro" id="IPR009822">
    <property type="entry name" value="YaeQ"/>
</dbReference>
<dbReference type="InterPro" id="IPR011335">
    <property type="entry name" value="Restrct_endonuc-II-like"/>
</dbReference>
<sequence length="227" mass="25245">MASRDQAGDAYPVNHVISPRPHPLPEVTHDYTMARFPPGPCSMALKSTVFRAELQVSDMDRHYYGTHALTLARHPSETDERLMVRLLAFALFADERLEFGRGLSSDDEPDLWRKSLTGEIELWIDLGQPDEADIRKACGRARQVVIVNYSGRSADIWWDKNGASLARSGNLTVIDIAPETVDALAALTDRGMRLQCMIQDGQVELYGEGSSITVDKRVRMAPADAAY</sequence>
<organism evidence="1 2">
    <name type="scientific">Luteimonas cucumeris</name>
    <dbReference type="NCBI Taxonomy" id="985012"/>
    <lineage>
        <taxon>Bacteria</taxon>
        <taxon>Pseudomonadati</taxon>
        <taxon>Pseudomonadota</taxon>
        <taxon>Gammaproteobacteria</taxon>
        <taxon>Lysobacterales</taxon>
        <taxon>Lysobacteraceae</taxon>
        <taxon>Luteimonas</taxon>
    </lineage>
</organism>
<dbReference type="Pfam" id="PF07152">
    <property type="entry name" value="YaeQ"/>
    <property type="match status" value="1"/>
</dbReference>
<name>A0A562LAD4_9GAMM</name>
<keyword evidence="2" id="KW-1185">Reference proteome</keyword>
<reference evidence="1 2" key="1">
    <citation type="journal article" date="2015" name="Stand. Genomic Sci.">
        <title>Genomic Encyclopedia of Bacterial and Archaeal Type Strains, Phase III: the genomes of soil and plant-associated and newly described type strains.</title>
        <authorList>
            <person name="Whitman W.B."/>
            <person name="Woyke T."/>
            <person name="Klenk H.P."/>
            <person name="Zhou Y."/>
            <person name="Lilburn T.G."/>
            <person name="Beck B.J."/>
            <person name="De Vos P."/>
            <person name="Vandamme P."/>
            <person name="Eisen J.A."/>
            <person name="Garrity G."/>
            <person name="Hugenholtz P."/>
            <person name="Kyrpides N.C."/>
        </authorList>
    </citation>
    <scope>NUCLEOTIDE SEQUENCE [LARGE SCALE GENOMIC DNA]</scope>
    <source>
        <strain evidence="1 2">CGMCC 1.10821</strain>
    </source>
</reference>
<dbReference type="PANTHER" id="PTHR38784">
    <property type="entry name" value="SUCROSE PHOSPHORYLASE"/>
    <property type="match status" value="1"/>
</dbReference>
<comment type="caution">
    <text evidence="1">The sequence shown here is derived from an EMBL/GenBank/DDBJ whole genome shotgun (WGS) entry which is preliminary data.</text>
</comment>
<dbReference type="PANTHER" id="PTHR38784:SF1">
    <property type="entry name" value="SUCROSE PHOSPHORYLASE"/>
    <property type="match status" value="1"/>
</dbReference>
<dbReference type="Proteomes" id="UP000315167">
    <property type="component" value="Unassembled WGS sequence"/>
</dbReference>
<dbReference type="EMBL" id="VLKN01000002">
    <property type="protein sequence ID" value="TWI04581.1"/>
    <property type="molecule type" value="Genomic_DNA"/>
</dbReference>
<dbReference type="Gene3D" id="3.10.640.10">
    <property type="entry name" value="Restriction endonuclease-like alpha-beta roll domain"/>
    <property type="match status" value="1"/>
</dbReference>
<dbReference type="CDD" id="cd22368">
    <property type="entry name" value="YaeQ-like"/>
    <property type="match status" value="1"/>
</dbReference>
<dbReference type="SUPFAM" id="SSF52980">
    <property type="entry name" value="Restriction endonuclease-like"/>
    <property type="match status" value="1"/>
</dbReference>